<dbReference type="OrthoDB" id="7161641at2"/>
<dbReference type="RefSeq" id="WP_147430918.1">
    <property type="nucleotide sequence ID" value="NZ_RBIG01000001.1"/>
</dbReference>
<gene>
    <name evidence="3" type="ORF">BCL74_0317</name>
</gene>
<evidence type="ECO:0000313" key="3">
    <source>
        <dbReference type="EMBL" id="RKQ72549.1"/>
    </source>
</evidence>
<keyword evidence="1" id="KW-1133">Transmembrane helix</keyword>
<evidence type="ECO:0000256" key="1">
    <source>
        <dbReference type="SAM" id="Phobius"/>
    </source>
</evidence>
<reference evidence="3 4" key="1">
    <citation type="submission" date="2018-10" db="EMBL/GenBank/DDBJ databases">
        <title>Comparative analysis of microorganisms from saline springs in Andes Mountain Range, Colombia.</title>
        <authorList>
            <person name="Rubin E."/>
        </authorList>
    </citation>
    <scope>NUCLEOTIDE SEQUENCE [LARGE SCALE GENOMIC DNA]</scope>
    <source>
        <strain evidence="3 4">USBA 36</strain>
    </source>
</reference>
<dbReference type="Pfam" id="PF13116">
    <property type="entry name" value="YhdP"/>
    <property type="match status" value="1"/>
</dbReference>
<accession>A0A420WNF1</accession>
<organism evidence="3 4">
    <name type="scientific">Oceanibaculum indicum</name>
    <dbReference type="NCBI Taxonomy" id="526216"/>
    <lineage>
        <taxon>Bacteria</taxon>
        <taxon>Pseudomonadati</taxon>
        <taxon>Pseudomonadota</taxon>
        <taxon>Alphaproteobacteria</taxon>
        <taxon>Rhodospirillales</taxon>
        <taxon>Oceanibaculaceae</taxon>
        <taxon>Oceanibaculum</taxon>
    </lineage>
</organism>
<evidence type="ECO:0000313" key="4">
    <source>
        <dbReference type="Proteomes" id="UP000277424"/>
    </source>
</evidence>
<proteinExistence type="predicted"/>
<feature type="transmembrane region" description="Helical" evidence="1">
    <location>
        <begin position="12"/>
        <end position="34"/>
    </location>
</feature>
<dbReference type="EMBL" id="RBIG01000001">
    <property type="protein sequence ID" value="RKQ72549.1"/>
    <property type="molecule type" value="Genomic_DNA"/>
</dbReference>
<dbReference type="InterPro" id="IPR025263">
    <property type="entry name" value="YhdP_central"/>
</dbReference>
<evidence type="ECO:0000259" key="2">
    <source>
        <dbReference type="Pfam" id="PF13116"/>
    </source>
</evidence>
<keyword evidence="1" id="KW-0472">Membrane</keyword>
<name>A0A420WNF1_9PROT</name>
<protein>
    <submittedName>
        <fullName evidence="3">AsmA-like protein</fullName>
    </submittedName>
</protein>
<sequence length="1056" mass="113789">MIRRPTLRRSAVIALEVMAGSVAALSVLLMLAFWRLTAGPIPLDFLRTYTEAALEQALPGYDVALERTQIVWEAEEKSLKLEATDARIAGDAGGPTATVPAIQIRFSLRGLLRGLLAPVEIEAVEPSFSVVRLRDGSLRLGPPEGAEPAQPAAGGDALSAILDELNRAPDPGSITGYLEVVRVRRASLTIIDLALGTRWSVPSADILLRRGERGLRSRGRLEFDVGTMPLIVSFEGSHRLTDRTSRLSVEFSGLEPDVLARKVPELAALSAIGLPLSGSLEVEAEALTIARSIEVQVRGESGQIDLPTLYDLPLPVRAIEASLTYRRDSKMLMLPSLVIDLGTAAKAGPRLSLTGTLIDVGDTGSYGLVAEAVAENVATDDLAGYWPREVGRNPRDWVTKNLEGGGVSRARISLRGKMARDDPGAIEVEDFDGEIAFAGVTTHYMRPLPPVLETAGRAEFSPGRFKIEVESGRLYDLAAGPATIDMTGLDGKEELADIEVVVRGPLRDVMRVIDHKPLDYATALGIPPANVDGLAAARLVFQFPLVNDLGLDRVKLAAAANMRDVALKKILLDQDFKDGELALTLDGRGMTIKGTGRFSDVPIPLTWREEFRTNVPVRRRITASGALDDVARKRLGFDFLQPYVTGPVPTEIDYRQASDGTDRISATHDLLDATLSLPEVGWSKPPQTAGTARLDIVIPKSGDPRFERFQIAASDLAAAGQAVFMPDFEHLRRVDFTELKLGETDIAGSVVRQSDGLLLIDMSGRNLDLRPVLEEDENEDTADDTPPSFPPLQVNGRFQRVLLEDDRLLDGVEANLVHDGTTWRDVKLAGRLAEAGRFDLVATPATGGGHEFILVSDDAGAALRSFGLFDRMVGGRLRADGRGDFDDFRKPMQAALDIADFRIVRAEALAEVLRVTASKDIQSALAGEGIAFTRLTADIERKEKVTRIRNARAVGAAIGLSVDGVIDDGKGNLDLSGLIVPAYQLSQALGSIPLLGPLIVGGKDEGLLATEFRLDGPSENPRITVNPLTALAPGFLRDLFRFFGDRGGAEPPPAPR</sequence>
<dbReference type="AlphaFoldDB" id="A0A420WNF1"/>
<keyword evidence="1" id="KW-0812">Transmembrane</keyword>
<comment type="caution">
    <text evidence="3">The sequence shown here is derived from an EMBL/GenBank/DDBJ whole genome shotgun (WGS) entry which is preliminary data.</text>
</comment>
<feature type="domain" description="YhdP central" evidence="2">
    <location>
        <begin position="291"/>
        <end position="822"/>
    </location>
</feature>
<dbReference type="Proteomes" id="UP000277424">
    <property type="component" value="Unassembled WGS sequence"/>
</dbReference>